<proteinExistence type="inferred from homology"/>
<dbReference type="Gene3D" id="2.60.120.430">
    <property type="entry name" value="Galactose-binding lectin"/>
    <property type="match status" value="3"/>
</dbReference>
<organism evidence="3 4">
    <name type="scientific">Shewanella colwelliana</name>
    <name type="common">Alteromonas colwelliana</name>
    <dbReference type="NCBI Taxonomy" id="23"/>
    <lineage>
        <taxon>Bacteria</taxon>
        <taxon>Pseudomonadati</taxon>
        <taxon>Pseudomonadota</taxon>
        <taxon>Gammaproteobacteria</taxon>
        <taxon>Alteromonadales</taxon>
        <taxon>Shewanellaceae</taxon>
        <taxon>Shewanella</taxon>
    </lineage>
</organism>
<dbReference type="CDD" id="cd08023">
    <property type="entry name" value="GH16_laminarinase_like"/>
    <property type="match status" value="1"/>
</dbReference>
<feature type="domain" description="GH16" evidence="2">
    <location>
        <begin position="32"/>
        <end position="330"/>
    </location>
</feature>
<comment type="similarity">
    <text evidence="1">Belongs to the glycosyl hydrolase 16 family.</text>
</comment>
<protein>
    <submittedName>
        <fullName evidence="3">Glycosyl hydrolase family 16</fullName>
    </submittedName>
</protein>
<evidence type="ECO:0000259" key="2">
    <source>
        <dbReference type="PROSITE" id="PS51762"/>
    </source>
</evidence>
<dbReference type="PROSITE" id="PS51762">
    <property type="entry name" value="GH16_2"/>
    <property type="match status" value="1"/>
</dbReference>
<dbReference type="PANTHER" id="PTHR10963:SF55">
    <property type="entry name" value="GLYCOSIDE HYDROLASE FAMILY 16 PROTEIN"/>
    <property type="match status" value="1"/>
</dbReference>
<name>A0A1E5IV99_SHECO</name>
<dbReference type="GO" id="GO:0004553">
    <property type="term" value="F:hydrolase activity, hydrolyzing O-glycosyl compounds"/>
    <property type="evidence" value="ECO:0007669"/>
    <property type="project" value="InterPro"/>
</dbReference>
<evidence type="ECO:0000256" key="1">
    <source>
        <dbReference type="ARBA" id="ARBA00006865"/>
    </source>
</evidence>
<accession>A0A1E5IV99</accession>
<dbReference type="InterPro" id="IPR013320">
    <property type="entry name" value="ConA-like_dom_sf"/>
</dbReference>
<evidence type="ECO:0000313" key="4">
    <source>
        <dbReference type="Proteomes" id="UP000095230"/>
    </source>
</evidence>
<dbReference type="InterPro" id="IPR050546">
    <property type="entry name" value="Glycosyl_Hydrlase_16"/>
</dbReference>
<dbReference type="InterPro" id="IPR008979">
    <property type="entry name" value="Galactose-bd-like_sf"/>
</dbReference>
<keyword evidence="3" id="KW-0378">Hydrolase</keyword>
<evidence type="ECO:0000313" key="3">
    <source>
        <dbReference type="EMBL" id="OEG74509.1"/>
    </source>
</evidence>
<comment type="caution">
    <text evidence="3">The sequence shown here is derived from an EMBL/GenBank/DDBJ whole genome shotgun (WGS) entry which is preliminary data.</text>
</comment>
<dbReference type="AlphaFoldDB" id="A0A1E5IV99"/>
<sequence>MMRKVSGTTKYLSLGIIALAIQGCGGETNTSTNLDNVDISGPATGWEMVWSDEFSGSNIDTAKWTHEIDCAGGGNQEAQCYTDAPENSWIEDGVLNIAALKAVEGAEKPYTSARLSTKGKADFLYGRIEMRAKLPVGQGSWPAFWMLPTDNVYGIWPRSGEIDIVEAVNLKAKDAEGNPEAHVYGTLHYGREWPKNEQSGKAYTLPDNINPGDDFHTYAIEWQQGEIRWYVDDYLYATQRRSELRYNAKEQPVGLAYKGWFTEYFDQSTGDLNLTWGNQPFDEKFHLMLNFAVGGNWPINVNETGIDEAAFNSENKYQVDYVRVYQCSANPDTGKGCETVRPGYDKLDDALVEGKAPAPTPPSDGVAKDLLIFDSMPNPNWAAWDCCGGSTPDLVADADKGDVYRFVVGESPTVNGFISRSAFITDPEGVPSPFDASPIESTGVLSFAMKLVSAPAAPDVTWSVKLESNEGATAVEVPITDSTEGVLPTVGQWQTYSFPLSLLASKGLDLSAIDVVMVFPAWGSGNGAEYLMDEVKIARPNATLPSVVIFADNENPDWPMWDCCGGSTPTVVSDDAEQGIVSEFSIGSEPTVMGYTNRTEFGGSGATFDASAIFEKGLIQFDLKVVNAPTTPDAPWLFKVESNNGDSAAEVALTTSVEGVAPTAEWQTFSFSLADLSAAGLDISAIDVLMIFPAWGQGEGAVYRIDNVKISQPGAEGPSLDGLTLFVDQIADAWSIWDCCSGSTPAVVSDDNEHGAVAEYVIGEQPTVVGFFADDGVYYDASAAVSTGVVRFDMKVVSSPSDPSSEWTFKIESGDASSAVELSLSDSIEGGEPVVGQWQTYTFPLQTLADAGLDASAIDVLMVFPSWGTGDGAVFRLDNAIIGTP</sequence>
<dbReference type="InterPro" id="IPR000757">
    <property type="entry name" value="Beta-glucanase-like"/>
</dbReference>
<gene>
    <name evidence="3" type="ORF">BEL05_18910</name>
</gene>
<dbReference type="OrthoDB" id="9809583at2"/>
<reference evidence="3 4" key="1">
    <citation type="submission" date="2016-07" db="EMBL/GenBank/DDBJ databases">
        <title>Whole-genome of two Shewanella species isolated from a digestive organ of sea cucumber Apostichopus japonicus Selenka 1867.</title>
        <authorList>
            <person name="Hong H.-H."/>
            <person name="Choi H."/>
            <person name="Cheon S."/>
            <person name="Oh J.-S."/>
            <person name="Lee H.-G."/>
            <person name="Park C."/>
        </authorList>
    </citation>
    <scope>NUCLEOTIDE SEQUENCE [LARGE SCALE GENOMIC DNA]</scope>
    <source>
        <strain evidence="3 4">CSB03KR</strain>
    </source>
</reference>
<dbReference type="GO" id="GO:0005975">
    <property type="term" value="P:carbohydrate metabolic process"/>
    <property type="evidence" value="ECO:0007669"/>
    <property type="project" value="InterPro"/>
</dbReference>
<dbReference type="Pfam" id="PF00722">
    <property type="entry name" value="Glyco_hydro_16"/>
    <property type="match status" value="1"/>
</dbReference>
<dbReference type="Gene3D" id="2.60.120.200">
    <property type="match status" value="1"/>
</dbReference>
<dbReference type="SUPFAM" id="SSF49899">
    <property type="entry name" value="Concanavalin A-like lectins/glucanases"/>
    <property type="match status" value="1"/>
</dbReference>
<dbReference type="STRING" id="23.BEL05_18910"/>
<dbReference type="Proteomes" id="UP000095230">
    <property type="component" value="Unassembled WGS sequence"/>
</dbReference>
<dbReference type="SUPFAM" id="SSF49785">
    <property type="entry name" value="Galactose-binding domain-like"/>
    <property type="match status" value="3"/>
</dbReference>
<dbReference type="PANTHER" id="PTHR10963">
    <property type="entry name" value="GLYCOSYL HYDROLASE-RELATED"/>
    <property type="match status" value="1"/>
</dbReference>
<dbReference type="EMBL" id="MCBT01000018">
    <property type="protein sequence ID" value="OEG74509.1"/>
    <property type="molecule type" value="Genomic_DNA"/>
</dbReference>
<dbReference type="PROSITE" id="PS51257">
    <property type="entry name" value="PROKAR_LIPOPROTEIN"/>
    <property type="match status" value="1"/>
</dbReference>